<evidence type="ECO:0000313" key="3">
    <source>
        <dbReference type="EMBL" id="MBE9142833.1"/>
    </source>
</evidence>
<keyword evidence="1" id="KW-0812">Transmembrane</keyword>
<dbReference type="Proteomes" id="UP000640725">
    <property type="component" value="Unassembled WGS sequence"/>
</dbReference>
<dbReference type="Pfam" id="PF05226">
    <property type="entry name" value="CHASE2"/>
    <property type="match status" value="1"/>
</dbReference>
<organism evidence="3 4">
    <name type="scientific">Planktothrix mougeotii LEGE 06226</name>
    <dbReference type="NCBI Taxonomy" id="1828728"/>
    <lineage>
        <taxon>Bacteria</taxon>
        <taxon>Bacillati</taxon>
        <taxon>Cyanobacteriota</taxon>
        <taxon>Cyanophyceae</taxon>
        <taxon>Oscillatoriophycideae</taxon>
        <taxon>Oscillatoriales</taxon>
        <taxon>Microcoleaceae</taxon>
        <taxon>Planktothrix</taxon>
    </lineage>
</organism>
<dbReference type="RefSeq" id="WP_193868475.1">
    <property type="nucleotide sequence ID" value="NZ_JADEWU010000009.1"/>
</dbReference>
<dbReference type="InterPro" id="IPR007890">
    <property type="entry name" value="CHASE2"/>
</dbReference>
<feature type="transmembrane region" description="Helical" evidence="1">
    <location>
        <begin position="716"/>
        <end position="735"/>
    </location>
</feature>
<proteinExistence type="predicted"/>
<protein>
    <submittedName>
        <fullName evidence="3">CHASE2 domain-containing protein</fullName>
    </submittedName>
</protein>
<accession>A0ABR9U8Q9</accession>
<name>A0ABR9U8Q9_9CYAN</name>
<dbReference type="SMART" id="SM01080">
    <property type="entry name" value="CHASE2"/>
    <property type="match status" value="1"/>
</dbReference>
<gene>
    <name evidence="3" type="ORF">IQ236_06295</name>
</gene>
<keyword evidence="1" id="KW-0472">Membrane</keyword>
<evidence type="ECO:0000313" key="4">
    <source>
        <dbReference type="Proteomes" id="UP000640725"/>
    </source>
</evidence>
<evidence type="ECO:0000259" key="2">
    <source>
        <dbReference type="SMART" id="SM01080"/>
    </source>
</evidence>
<dbReference type="EMBL" id="JADEWU010000009">
    <property type="protein sequence ID" value="MBE9142833.1"/>
    <property type="molecule type" value="Genomic_DNA"/>
</dbReference>
<feature type="domain" description="CHASE2" evidence="2">
    <location>
        <begin position="402"/>
        <end position="706"/>
    </location>
</feature>
<feature type="transmembrane region" description="Helical" evidence="1">
    <location>
        <begin position="6"/>
        <end position="27"/>
    </location>
</feature>
<keyword evidence="1" id="KW-1133">Transmembrane helix</keyword>
<dbReference type="Pfam" id="PF12770">
    <property type="entry name" value="CHAT"/>
    <property type="match status" value="1"/>
</dbReference>
<evidence type="ECO:0000256" key="1">
    <source>
        <dbReference type="SAM" id="Phobius"/>
    </source>
</evidence>
<keyword evidence="4" id="KW-1185">Reference proteome</keyword>
<feature type="transmembrane region" description="Helical" evidence="1">
    <location>
        <begin position="686"/>
        <end position="709"/>
    </location>
</feature>
<sequence length="760" mass="86670">MTDKIVLLNLGLGDLIAGFPGVTVMVWDSGNPYPMKFNGSLPSCSELMAIARRWQLMYQSLYQSLAFRPRIELETEDITQVSQVEFGDICQQYKNYFNNWLNSSEFRKIDQKLRSVLHPSDRIQLILETDHIPVRRLPWHQWQFFQDYPEAEFALSTPEYHQQFSSNSIKTHLRILAILGDSRGIDINTDRQLLTTLPDVETVFLVEPSREQLDEQLWNQQGWDILFFAGHSCSFDHEERGEFAINRQERVAVRDLIPGFKKAIERGLTLAIFNSCDGLGIATELTQLNIPQMIVMREPVADAVAHHFLKFFLQKLISGNSFYLSVREARERLYIRENQFPCASWLPVICQNPAVLPLQFKPQIPPKKAQFKNKLKSLSSFPLAVNLSVIILIIGFRFLGGFEFWELHAYDQLMRSRPPEQPDKRLLLVTITENDIQNLNGKWPLTDQKLSQVLKSLQRHQPRVIGLNLYRDHPLPPGSQDFTQFLMDNPKQVMVICQGKNQDKDAIKPPLNAINDQVGFSDIQIDSDGVLRRQILFTNINDSENCNPQYGFSTRVALNYLNHEGIKPERSDNSDIIIINNTLFKRLIRVGFYSKNHITMFQILLNYRNSVKLAKSVTLTEVLNQKVDPNLIQDKIVLIGTTASSGKGESWSTPYSEKPVPGLFLQAEMVSQMISAVLDGRPLMTVWPISVELLWISLWSLLGGGLAWIVRDQVGLLVIVGSATGMLYGVCWLFLVQGVWVPLVTPGLGLVLSALLIRLK</sequence>
<feature type="transmembrane region" description="Helical" evidence="1">
    <location>
        <begin position="741"/>
        <end position="759"/>
    </location>
</feature>
<comment type="caution">
    <text evidence="3">The sequence shown here is derived from an EMBL/GenBank/DDBJ whole genome shotgun (WGS) entry which is preliminary data.</text>
</comment>
<reference evidence="3 4" key="1">
    <citation type="submission" date="2020-10" db="EMBL/GenBank/DDBJ databases">
        <authorList>
            <person name="Castelo-Branco R."/>
            <person name="Eusebio N."/>
            <person name="Adriana R."/>
            <person name="Vieira A."/>
            <person name="Brugerolle De Fraissinette N."/>
            <person name="Rezende De Castro R."/>
            <person name="Schneider M.P."/>
            <person name="Vasconcelos V."/>
            <person name="Leao P.N."/>
        </authorList>
    </citation>
    <scope>NUCLEOTIDE SEQUENCE [LARGE SCALE GENOMIC DNA]</scope>
    <source>
        <strain evidence="3 4">LEGE 06226</strain>
    </source>
</reference>
<dbReference type="InterPro" id="IPR024983">
    <property type="entry name" value="CHAT_dom"/>
</dbReference>